<reference evidence="1" key="1">
    <citation type="submission" date="2015-04" db="UniProtKB">
        <authorList>
            <consortium name="EnsemblPlants"/>
        </authorList>
    </citation>
    <scope>IDENTIFICATION</scope>
</reference>
<evidence type="ECO:0000313" key="2">
    <source>
        <dbReference type="Proteomes" id="UP000026962"/>
    </source>
</evidence>
<dbReference type="AlphaFoldDB" id="A0A0E0L617"/>
<dbReference type="HOGENOM" id="CLU_2835636_0_0_1"/>
<accession>A0A0E0L617</accession>
<protein>
    <submittedName>
        <fullName evidence="1">3-ketoacyl-CoA synthase</fullName>
    </submittedName>
</protein>
<organism evidence="1">
    <name type="scientific">Oryza punctata</name>
    <name type="common">Red rice</name>
    <dbReference type="NCBI Taxonomy" id="4537"/>
    <lineage>
        <taxon>Eukaryota</taxon>
        <taxon>Viridiplantae</taxon>
        <taxon>Streptophyta</taxon>
        <taxon>Embryophyta</taxon>
        <taxon>Tracheophyta</taxon>
        <taxon>Spermatophyta</taxon>
        <taxon>Magnoliopsida</taxon>
        <taxon>Liliopsida</taxon>
        <taxon>Poales</taxon>
        <taxon>Poaceae</taxon>
        <taxon>BOP clade</taxon>
        <taxon>Oryzoideae</taxon>
        <taxon>Oryzeae</taxon>
        <taxon>Oryzinae</taxon>
        <taxon>Oryza</taxon>
    </lineage>
</organism>
<proteinExistence type="predicted"/>
<dbReference type="Gramene" id="OPUNC05G24240.2">
    <property type="protein sequence ID" value="OPUNC05G24240.2"/>
    <property type="gene ID" value="OPUNC05G24240"/>
</dbReference>
<dbReference type="Proteomes" id="UP000026962">
    <property type="component" value="Chromosome 5"/>
</dbReference>
<keyword evidence="2" id="KW-1185">Reference proteome</keyword>
<sequence length="66" mass="7304">MRRSPRPVAYHTGPFCYAGARPARRFAVRVWLAYPIRIDSTDQVAIGLLFRLGLVIGACISDPSSI</sequence>
<evidence type="ECO:0000313" key="1">
    <source>
        <dbReference type="EnsemblPlants" id="OPUNC05G24240.2"/>
    </source>
</evidence>
<name>A0A0E0L617_ORYPU</name>
<dbReference type="EnsemblPlants" id="OPUNC05G24240.2">
    <property type="protein sequence ID" value="OPUNC05G24240.2"/>
    <property type="gene ID" value="OPUNC05G24240"/>
</dbReference>
<reference evidence="1" key="2">
    <citation type="submission" date="2018-05" db="EMBL/GenBank/DDBJ databases">
        <title>OpunRS2 (Oryza punctata Reference Sequence Version 2).</title>
        <authorList>
            <person name="Zhang J."/>
            <person name="Kudrna D."/>
            <person name="Lee S."/>
            <person name="Talag J."/>
            <person name="Welchert J."/>
            <person name="Wing R.A."/>
        </authorList>
    </citation>
    <scope>NUCLEOTIDE SEQUENCE [LARGE SCALE GENOMIC DNA]</scope>
</reference>